<evidence type="ECO:0008006" key="3">
    <source>
        <dbReference type="Google" id="ProtNLM"/>
    </source>
</evidence>
<dbReference type="OrthoDB" id="9780507at2"/>
<keyword evidence="2" id="KW-1185">Reference proteome</keyword>
<evidence type="ECO:0000313" key="2">
    <source>
        <dbReference type="Proteomes" id="UP000051913"/>
    </source>
</evidence>
<gene>
    <name evidence="1" type="ORF">CP49_26590</name>
</gene>
<dbReference type="InterPro" id="IPR036938">
    <property type="entry name" value="PAP2/HPO_sf"/>
</dbReference>
<evidence type="ECO:0000313" key="1">
    <source>
        <dbReference type="EMBL" id="KRQ93960.1"/>
    </source>
</evidence>
<dbReference type="Gene3D" id="1.20.144.10">
    <property type="entry name" value="Phosphatidic acid phosphatase type 2/haloperoxidase"/>
    <property type="match status" value="1"/>
</dbReference>
<sequence>MDFTPDDAGSPAFPHDYLVNPYQADPFLEWTTEDWDPALRFWTLPYDLQLTQWLKAVDPTKPSILAACEFGGQKDLWLHDRPKLIADGWLEADDLAWQPDPDLYGDPGWDAEKLRAWNIILCEIRELQQFMVDDRERYLSEIDVQADGLADYFLHFIGASEGRHPWTIELVNCGLAIGNIAYMSYKQKFKRVRPSFLCPGLIPAFGPPAHPAFPSGHSFLGHFIALLLLEIPALYQRYGIFSGGEGDVGGGVSADTLEGRDPIPSPMFWLSQRLAKNRERLGVHYPSDSFASRHLAFGIWYALRKETTPRRIVCPTLERVLSHATAEWPTDWS</sequence>
<reference evidence="1 2" key="1">
    <citation type="submission" date="2014-03" db="EMBL/GenBank/DDBJ databases">
        <title>Bradyrhizobium valentinum sp. nov., isolated from effective nodules of Lupinus mariae-josephae, a lupine endemic of basic-lime soils in Eastern Spain.</title>
        <authorList>
            <person name="Duran D."/>
            <person name="Rey L."/>
            <person name="Navarro A."/>
            <person name="Busquets A."/>
            <person name="Imperial J."/>
            <person name="Ruiz-Argueso T."/>
        </authorList>
    </citation>
    <scope>NUCLEOTIDE SEQUENCE [LARGE SCALE GENOMIC DNA]</scope>
    <source>
        <strain evidence="1 2">LmjM3</strain>
    </source>
</reference>
<comment type="caution">
    <text evidence="1">The sequence shown here is derived from an EMBL/GenBank/DDBJ whole genome shotgun (WGS) entry which is preliminary data.</text>
</comment>
<dbReference type="SUPFAM" id="SSF48317">
    <property type="entry name" value="Acid phosphatase/Vanadium-dependent haloperoxidase"/>
    <property type="match status" value="1"/>
</dbReference>
<dbReference type="Proteomes" id="UP000051913">
    <property type="component" value="Unassembled WGS sequence"/>
</dbReference>
<protein>
    <recommendedName>
        <fullName evidence="3">Phosphatidic acid phosphatase type 2/haloperoxidase domain-containing protein</fullName>
    </recommendedName>
</protein>
<accession>A0A0R3KE94</accession>
<proteinExistence type="predicted"/>
<dbReference type="STRING" id="1518501.CQ10_20255"/>
<organism evidence="1 2">
    <name type="scientific">Bradyrhizobium valentinum</name>
    <dbReference type="NCBI Taxonomy" id="1518501"/>
    <lineage>
        <taxon>Bacteria</taxon>
        <taxon>Pseudomonadati</taxon>
        <taxon>Pseudomonadota</taxon>
        <taxon>Alphaproteobacteria</taxon>
        <taxon>Hyphomicrobiales</taxon>
        <taxon>Nitrobacteraceae</taxon>
        <taxon>Bradyrhizobium</taxon>
    </lineage>
</organism>
<dbReference type="RefSeq" id="WP_057855069.1">
    <property type="nucleotide sequence ID" value="NZ_LLXX01000215.1"/>
</dbReference>
<name>A0A0R3KE94_9BRAD</name>
<dbReference type="EMBL" id="LLXX01000215">
    <property type="protein sequence ID" value="KRQ93960.1"/>
    <property type="molecule type" value="Genomic_DNA"/>
</dbReference>
<dbReference type="AlphaFoldDB" id="A0A0R3KE94"/>